<sequence length="175" mass="19992">MLFAVFFVDYARDAAVLVEKIDKRCAEQELRARLLCPAVQARDVARHMHADRGTEVLFRVAPKSGVGQPASELKRKVVVFLRQGNSKAVKIRLADMEDIQPLAERVLIQLVEHEHAVPRLGDSARKKTARCRRPNDDNIKLLHNTLRCYSITWKMCWKLLLAISVYHKKNPAIIS</sequence>
<name>A0A644YFC3_9ZZZZ</name>
<evidence type="ECO:0000313" key="1">
    <source>
        <dbReference type="EMBL" id="MPM26947.1"/>
    </source>
</evidence>
<comment type="caution">
    <text evidence="1">The sequence shown here is derived from an EMBL/GenBank/DDBJ whole genome shotgun (WGS) entry which is preliminary data.</text>
</comment>
<reference evidence="1" key="1">
    <citation type="submission" date="2019-08" db="EMBL/GenBank/DDBJ databases">
        <authorList>
            <person name="Kucharzyk K."/>
            <person name="Murdoch R.W."/>
            <person name="Higgins S."/>
            <person name="Loffler F."/>
        </authorList>
    </citation>
    <scope>NUCLEOTIDE SEQUENCE</scope>
</reference>
<proteinExistence type="predicted"/>
<accession>A0A644YFC3</accession>
<organism evidence="1">
    <name type="scientific">bioreactor metagenome</name>
    <dbReference type="NCBI Taxonomy" id="1076179"/>
    <lineage>
        <taxon>unclassified sequences</taxon>
        <taxon>metagenomes</taxon>
        <taxon>ecological metagenomes</taxon>
    </lineage>
</organism>
<protein>
    <submittedName>
        <fullName evidence="1">Uncharacterized protein</fullName>
    </submittedName>
</protein>
<dbReference type="AlphaFoldDB" id="A0A644YFC3"/>
<gene>
    <name evidence="1" type="ORF">SDC9_73452</name>
</gene>
<dbReference type="EMBL" id="VSSQ01004867">
    <property type="protein sequence ID" value="MPM26947.1"/>
    <property type="molecule type" value="Genomic_DNA"/>
</dbReference>